<dbReference type="RefSeq" id="WP_001555166.1">
    <property type="nucleotide sequence ID" value="NZ_AP021963.1"/>
</dbReference>
<keyword evidence="1" id="KW-0812">Transmembrane</keyword>
<sequence length="98" mass="11104">MDIKEFSELERRYEQAKTNRAIGAFIGGGGVFALLADFLWDVANPISIGVLIGGGLVFFAVCHEQVRSSLRKLDEECYLKYGKSYSQSFHEIFKDKYN</sequence>
<name>A0AAI9GUX1_ECOLX</name>
<accession>A0AAI9GUX1</accession>
<keyword evidence="1" id="KW-0472">Membrane</keyword>
<protein>
    <submittedName>
        <fullName evidence="2">Uncharacterized protein</fullName>
    </submittedName>
</protein>
<gene>
    <name evidence="2" type="ORF">P6223_001073</name>
</gene>
<organism evidence="2">
    <name type="scientific">Escherichia coli</name>
    <dbReference type="NCBI Taxonomy" id="562"/>
    <lineage>
        <taxon>Bacteria</taxon>
        <taxon>Pseudomonadati</taxon>
        <taxon>Pseudomonadota</taxon>
        <taxon>Gammaproteobacteria</taxon>
        <taxon>Enterobacterales</taxon>
        <taxon>Enterobacteriaceae</taxon>
        <taxon>Escherichia</taxon>
    </lineage>
</organism>
<feature type="transmembrane region" description="Helical" evidence="1">
    <location>
        <begin position="46"/>
        <end position="62"/>
    </location>
</feature>
<dbReference type="AlphaFoldDB" id="A0AAI9GUX1"/>
<evidence type="ECO:0000256" key="1">
    <source>
        <dbReference type="SAM" id="Phobius"/>
    </source>
</evidence>
<comment type="caution">
    <text evidence="2">The sequence shown here is derived from an EMBL/GenBank/DDBJ whole genome shotgun (WGS) entry which is preliminary data.</text>
</comment>
<proteinExistence type="predicted"/>
<evidence type="ECO:0000313" key="2">
    <source>
        <dbReference type="EMBL" id="EMM0024557.1"/>
    </source>
</evidence>
<feature type="transmembrane region" description="Helical" evidence="1">
    <location>
        <begin position="21"/>
        <end position="40"/>
    </location>
</feature>
<dbReference type="EMBL" id="ABLFQU030000008">
    <property type="protein sequence ID" value="EMM0024557.1"/>
    <property type="molecule type" value="Genomic_DNA"/>
</dbReference>
<keyword evidence="1" id="KW-1133">Transmembrane helix</keyword>
<reference evidence="2" key="1">
    <citation type="submission" date="2024-02" db="EMBL/GenBank/DDBJ databases">
        <authorList>
            <consortium name="Clinical and Environmental Microbiology Branch: Whole genome sequencing antimicrobial resistance pathogens in the healthcare setting"/>
        </authorList>
    </citation>
    <scope>NUCLEOTIDE SEQUENCE</scope>
    <source>
        <strain evidence="2">2023CK-00345</strain>
    </source>
</reference>